<evidence type="ECO:0000256" key="2">
    <source>
        <dbReference type="SAM" id="Phobius"/>
    </source>
</evidence>
<keyword evidence="4" id="KW-1185">Reference proteome</keyword>
<dbReference type="Proteomes" id="UP000633041">
    <property type="component" value="Unassembled WGS sequence"/>
</dbReference>
<name>A0ABQ4HFA1_9ACTN</name>
<gene>
    <name evidence="3" type="ORF">Ppa06_46320</name>
</gene>
<accession>A0ABQ4HFA1</accession>
<keyword evidence="2" id="KW-0812">Transmembrane</keyword>
<protein>
    <submittedName>
        <fullName evidence="3">Uncharacterized protein</fullName>
    </submittedName>
</protein>
<organism evidence="3 4">
    <name type="scientific">Planomonospora parontospora subsp. parontospora</name>
    <dbReference type="NCBI Taxonomy" id="97194"/>
    <lineage>
        <taxon>Bacteria</taxon>
        <taxon>Bacillati</taxon>
        <taxon>Actinomycetota</taxon>
        <taxon>Actinomycetes</taxon>
        <taxon>Streptosporangiales</taxon>
        <taxon>Streptosporangiaceae</taxon>
        <taxon>Planomonospora</taxon>
    </lineage>
</organism>
<reference evidence="3 4" key="1">
    <citation type="submission" date="2021-01" db="EMBL/GenBank/DDBJ databases">
        <title>Whole genome shotgun sequence of Planomonospora parontospora subsp. parontospora NBRC 13880.</title>
        <authorList>
            <person name="Komaki H."/>
            <person name="Tamura T."/>
        </authorList>
    </citation>
    <scope>NUCLEOTIDE SEQUENCE [LARGE SCALE GENOMIC DNA]</scope>
    <source>
        <strain evidence="3 4">NBRC 13880</strain>
    </source>
</reference>
<dbReference type="EMBL" id="BOOL01000037">
    <property type="protein sequence ID" value="GII10834.1"/>
    <property type="molecule type" value="Genomic_DNA"/>
</dbReference>
<feature type="transmembrane region" description="Helical" evidence="2">
    <location>
        <begin position="121"/>
        <end position="140"/>
    </location>
</feature>
<evidence type="ECO:0000313" key="4">
    <source>
        <dbReference type="Proteomes" id="UP000633041"/>
    </source>
</evidence>
<feature type="region of interest" description="Disordered" evidence="1">
    <location>
        <begin position="1"/>
        <end position="73"/>
    </location>
</feature>
<sequence>MAGSLGDLRSVDSGARQPSWRAAWAPFPDGAGHRAARRTQRPPLPCNPPHRGRATAQPRANRTGRPCDSSSRSVAINAAPHTITRMSDPENMSYGFLALLSLGLLTLGTSGFIAFASGQLAALAIVGIGFVIAAAALTIYQQRKVPTSSGGARLRDDRPNEPVEP</sequence>
<keyword evidence="2" id="KW-1133">Transmembrane helix</keyword>
<keyword evidence="2" id="KW-0472">Membrane</keyword>
<comment type="caution">
    <text evidence="3">The sequence shown here is derived from an EMBL/GenBank/DDBJ whole genome shotgun (WGS) entry which is preliminary data.</text>
</comment>
<evidence type="ECO:0000313" key="3">
    <source>
        <dbReference type="EMBL" id="GII10834.1"/>
    </source>
</evidence>
<evidence type="ECO:0000256" key="1">
    <source>
        <dbReference type="SAM" id="MobiDB-lite"/>
    </source>
</evidence>
<feature type="transmembrane region" description="Helical" evidence="2">
    <location>
        <begin position="94"/>
        <end position="115"/>
    </location>
</feature>
<proteinExistence type="predicted"/>